<feature type="transmembrane region" description="Helical" evidence="1">
    <location>
        <begin position="142"/>
        <end position="160"/>
    </location>
</feature>
<keyword evidence="1" id="KW-0472">Membrane</keyword>
<reference evidence="2 3" key="1">
    <citation type="journal article" date="2006" name="Genome Res.">
        <title>Skewed genomic variability in strains of the toxigenic bacterial pathogen, Clostridium perfringens.</title>
        <authorList>
            <person name="Myers G.S."/>
            <person name="Rasko D.A."/>
            <person name="Cheung J.K."/>
            <person name="Ravel J."/>
            <person name="Seshadri R."/>
            <person name="Deboy R.T."/>
            <person name="Ren Q."/>
            <person name="Varga J."/>
            <person name="Awad M.M."/>
            <person name="Brinkac L.M."/>
            <person name="Daugherty S.C."/>
            <person name="Haft D.H."/>
            <person name="Dodson R.J."/>
            <person name="Madupu R."/>
            <person name="Nelson W.C."/>
            <person name="Rosovitz M.J."/>
            <person name="Sullivan S.A."/>
            <person name="Khouri H."/>
            <person name="Dimitrov G.I."/>
            <person name="Watkins K.L."/>
            <person name="Mulligan S."/>
            <person name="Benton J."/>
            <person name="Radune D."/>
            <person name="Fisher D.J."/>
            <person name="Atkins H.S."/>
            <person name="Hiscox T."/>
            <person name="Jost B.H."/>
            <person name="Billington S.J."/>
            <person name="Songer J.G."/>
            <person name="McClane B.A."/>
            <person name="Titball R.W."/>
            <person name="Rood J.I."/>
            <person name="Melville S.B."/>
            <person name="Paulsen I.T."/>
        </authorList>
    </citation>
    <scope>NUCLEOTIDE SEQUENCE [LARGE SCALE GENOMIC DNA]</scope>
    <source>
        <strain evidence="3">ATCC 13124 / DSM 756 / JCM 1290 / NCIMB 6125 / NCTC 8237 / S 107 / Type A</strain>
    </source>
</reference>
<dbReference type="HOGENOM" id="CLU_133231_0_0_9"/>
<keyword evidence="1" id="KW-1133">Transmembrane helix</keyword>
<evidence type="ECO:0000313" key="3">
    <source>
        <dbReference type="Proteomes" id="UP000001823"/>
    </source>
</evidence>
<evidence type="ECO:0000256" key="1">
    <source>
        <dbReference type="SAM" id="Phobius"/>
    </source>
</evidence>
<dbReference type="eggNOG" id="ENOG503338J">
    <property type="taxonomic scope" value="Bacteria"/>
</dbReference>
<dbReference type="PaxDb" id="195103-CPF_1033"/>
<feature type="transmembrane region" description="Helical" evidence="1">
    <location>
        <begin position="108"/>
        <end position="130"/>
    </location>
</feature>
<organism evidence="2 3">
    <name type="scientific">Clostridium perfringens (strain ATCC 13124 / DSM 756 / JCM 1290 / NCIMB 6125 / NCTC 8237 / Type A)</name>
    <dbReference type="NCBI Taxonomy" id="195103"/>
    <lineage>
        <taxon>Bacteria</taxon>
        <taxon>Bacillati</taxon>
        <taxon>Bacillota</taxon>
        <taxon>Clostridia</taxon>
        <taxon>Eubacteriales</taxon>
        <taxon>Clostridiaceae</taxon>
        <taxon>Clostridium</taxon>
    </lineage>
</organism>
<dbReference type="KEGG" id="cpf:CPF_1033"/>
<keyword evidence="1" id="KW-0812">Transmembrane</keyword>
<feature type="transmembrane region" description="Helical" evidence="1">
    <location>
        <begin position="34"/>
        <end position="52"/>
    </location>
</feature>
<dbReference type="Proteomes" id="UP000001823">
    <property type="component" value="Chromosome"/>
</dbReference>
<dbReference type="RefSeq" id="WP_003459130.1">
    <property type="nucleotide sequence ID" value="NC_008261.1"/>
</dbReference>
<accession>A0A0H2YS92</accession>
<proteinExistence type="predicted"/>
<evidence type="ECO:0008006" key="4">
    <source>
        <dbReference type="Google" id="ProtNLM"/>
    </source>
</evidence>
<sequence>MNKFEKTLLKHNIGYLDERDEYQQGVIYETLATANLYLSYLLIICMVISLIFDGINHSLTFGTFALAALQFGNSCYILNKLKKSGAYETEVYDDYTYNIEIKKLKKQCIISAIQWGIFMFFVMTYLWPWILGDPINVGLRQVIAWTIGGTLFGLLCYAISKSKIKKVV</sequence>
<gene>
    <name evidence="2" type="ordered locus">CPF_1033</name>
</gene>
<name>A0A0H2YS92_CLOP1</name>
<dbReference type="AlphaFoldDB" id="A0A0H2YS92"/>
<feature type="transmembrane region" description="Helical" evidence="1">
    <location>
        <begin position="58"/>
        <end position="78"/>
    </location>
</feature>
<dbReference type="EMBL" id="CP000246">
    <property type="protein sequence ID" value="ABG83906.1"/>
    <property type="molecule type" value="Genomic_DNA"/>
</dbReference>
<evidence type="ECO:0000313" key="2">
    <source>
        <dbReference type="EMBL" id="ABG83906.1"/>
    </source>
</evidence>
<protein>
    <recommendedName>
        <fullName evidence="4">DUF3278 domain-containing protein</fullName>
    </recommendedName>
</protein>
<keyword evidence="3" id="KW-1185">Reference proteome</keyword>